<dbReference type="PANTHER" id="PTHR37437">
    <property type="entry name" value="LIPOCALIN-RELATED PROTEIN-RELATED"/>
    <property type="match status" value="1"/>
</dbReference>
<dbReference type="WBParaSite" id="PTRK_0000485000.1">
    <property type="protein sequence ID" value="PTRK_0000485000.1"/>
    <property type="gene ID" value="PTRK_0000485000"/>
</dbReference>
<feature type="domain" description="Lipocalin" evidence="3">
    <location>
        <begin position="46"/>
        <end position="195"/>
    </location>
</feature>
<reference evidence="5" key="1">
    <citation type="submission" date="2017-02" db="UniProtKB">
        <authorList>
            <consortium name="WormBaseParasite"/>
        </authorList>
    </citation>
    <scope>IDENTIFICATION</scope>
</reference>
<evidence type="ECO:0000256" key="2">
    <source>
        <dbReference type="SAM" id="SignalP"/>
    </source>
</evidence>
<feature type="region of interest" description="Disordered" evidence="1">
    <location>
        <begin position="233"/>
        <end position="255"/>
    </location>
</feature>
<evidence type="ECO:0000313" key="5">
    <source>
        <dbReference type="WBParaSite" id="PTRK_0000485000.1"/>
    </source>
</evidence>
<dbReference type="STRING" id="131310.A0A0N4ZBD7"/>
<dbReference type="InterPro" id="IPR056868">
    <property type="entry name" value="Lipocalin_dom_nem"/>
</dbReference>
<organism evidence="4 5">
    <name type="scientific">Parastrongyloides trichosuri</name>
    <name type="common">Possum-specific nematode worm</name>
    <dbReference type="NCBI Taxonomy" id="131310"/>
    <lineage>
        <taxon>Eukaryota</taxon>
        <taxon>Metazoa</taxon>
        <taxon>Ecdysozoa</taxon>
        <taxon>Nematoda</taxon>
        <taxon>Chromadorea</taxon>
        <taxon>Rhabditida</taxon>
        <taxon>Tylenchina</taxon>
        <taxon>Panagrolaimomorpha</taxon>
        <taxon>Strongyloidoidea</taxon>
        <taxon>Strongyloididae</taxon>
        <taxon>Parastrongyloides</taxon>
    </lineage>
</organism>
<evidence type="ECO:0000256" key="1">
    <source>
        <dbReference type="SAM" id="MobiDB-lite"/>
    </source>
</evidence>
<proteinExistence type="predicted"/>
<name>A0A0N4ZBD7_PARTI</name>
<keyword evidence="2" id="KW-0732">Signal</keyword>
<feature type="compositionally biased region" description="Basic and acidic residues" evidence="1">
    <location>
        <begin position="234"/>
        <end position="244"/>
    </location>
</feature>
<protein>
    <submittedName>
        <fullName evidence="5">Lipocln_cytosolic_FA-bd_dom domain-containing protein</fullName>
    </submittedName>
</protein>
<accession>A0A0N4ZBD7</accession>
<evidence type="ECO:0000313" key="4">
    <source>
        <dbReference type="Proteomes" id="UP000038045"/>
    </source>
</evidence>
<dbReference type="Proteomes" id="UP000038045">
    <property type="component" value="Unplaced"/>
</dbReference>
<dbReference type="PANTHER" id="PTHR37437:SF1">
    <property type="entry name" value="LIPOCALIN-RELATED PROTEIN"/>
    <property type="match status" value="1"/>
</dbReference>
<dbReference type="Pfam" id="PF24976">
    <property type="entry name" value="Lipocalin_10"/>
    <property type="match status" value="1"/>
</dbReference>
<feature type="chain" id="PRO_5005891564" evidence="2">
    <location>
        <begin position="20"/>
        <end position="272"/>
    </location>
</feature>
<sequence>MKIFNIVLASAAFIGTVFSIGESPIDVNTFAGLINGFGYLLRNDIQPIDVPSKLLMGKWYQMYKSALNFDGEKTAVYCSIAYFKENSVMGEDGFSMEEAFRTVTKNGQLETYKRDLNKVGYGKYWMYTEEYFYPRQFHILKAGPNYNNETQQGNIEYFVVSDANRMSLMVYARDPLTFYQNYNKETTEYLEKAGFGGKVFWNSPKPIYQGPDCEYPSEKEVFARRVLKNQENALRAKADAESGKKSSGGAESPIAELLSNPQLALQRLVQRN</sequence>
<dbReference type="AlphaFoldDB" id="A0A0N4ZBD7"/>
<dbReference type="InterPro" id="IPR012674">
    <property type="entry name" value="Calycin"/>
</dbReference>
<evidence type="ECO:0000259" key="3">
    <source>
        <dbReference type="Pfam" id="PF24976"/>
    </source>
</evidence>
<keyword evidence="4" id="KW-1185">Reference proteome</keyword>
<feature type="signal peptide" evidence="2">
    <location>
        <begin position="1"/>
        <end position="19"/>
    </location>
</feature>
<dbReference type="SUPFAM" id="SSF50814">
    <property type="entry name" value="Lipocalins"/>
    <property type="match status" value="1"/>
</dbReference>